<dbReference type="InterPro" id="IPR036318">
    <property type="entry name" value="FAD-bd_PCMH-like_sf"/>
</dbReference>
<dbReference type="FunFam" id="3.30.43.10:FF:000005">
    <property type="entry name" value="Quinone-dependent D-lactate dehydrogenase"/>
    <property type="match status" value="1"/>
</dbReference>
<dbReference type="Pfam" id="PF09330">
    <property type="entry name" value="Lact-deh-memb"/>
    <property type="match status" value="1"/>
</dbReference>
<evidence type="ECO:0000256" key="1">
    <source>
        <dbReference type="ARBA" id="ARBA00001974"/>
    </source>
</evidence>
<dbReference type="GO" id="GO:0055085">
    <property type="term" value="P:transmembrane transport"/>
    <property type="evidence" value="ECO:0007669"/>
    <property type="project" value="InterPro"/>
</dbReference>
<reference evidence="14" key="1">
    <citation type="submission" date="2016-10" db="EMBL/GenBank/DDBJ databases">
        <authorList>
            <person name="Varghese N."/>
            <person name="Submissions S."/>
        </authorList>
    </citation>
    <scope>NUCLEOTIDE SEQUENCE [LARGE SCALE GENOMIC DNA]</scope>
    <source>
        <strain evidence="14">DSM 26893</strain>
    </source>
</reference>
<feature type="binding site" evidence="9 11">
    <location>
        <position position="155"/>
    </location>
    <ligand>
        <name>FAD</name>
        <dbReference type="ChEBI" id="CHEBI:57692"/>
    </ligand>
</feature>
<dbReference type="OrthoDB" id="9772552at2"/>
<protein>
    <recommendedName>
        <fullName evidence="9">Quinone-dependent D-lactate dehydrogenase</fullName>
        <ecNumber evidence="9">1.1.5.12</ecNumber>
    </recommendedName>
    <alternativeName>
        <fullName evidence="9">D-lactate dehydrogenase</fullName>
        <shortName evidence="9">D-LDH</shortName>
    </alternativeName>
</protein>
<keyword evidence="6 9" id="KW-0274">FAD</keyword>
<dbReference type="PROSITE" id="PS51387">
    <property type="entry name" value="FAD_PCMH"/>
    <property type="match status" value="1"/>
</dbReference>
<dbReference type="InterPro" id="IPR015409">
    <property type="entry name" value="Lactate_DH_C"/>
</dbReference>
<feature type="binding site" evidence="11">
    <location>
        <position position="252"/>
    </location>
    <ligand>
        <name>FAD</name>
        <dbReference type="ChEBI" id="CHEBI:57692"/>
    </ligand>
</feature>
<keyword evidence="7 9" id="KW-0560">Oxidoreductase</keyword>
<dbReference type="InterPro" id="IPR012256">
    <property type="entry name" value="D_lactate_DH"/>
</dbReference>
<dbReference type="GO" id="GO:0071949">
    <property type="term" value="F:FAD binding"/>
    <property type="evidence" value="ECO:0007669"/>
    <property type="project" value="InterPro"/>
</dbReference>
<dbReference type="GO" id="GO:0048038">
    <property type="term" value="F:quinone binding"/>
    <property type="evidence" value="ECO:0007669"/>
    <property type="project" value="UniProtKB-KW"/>
</dbReference>
<gene>
    <name evidence="9" type="primary">dld</name>
    <name evidence="13" type="ORF">SAMN04488011_10418</name>
</gene>
<dbReference type="EMBL" id="FOCM01000004">
    <property type="protein sequence ID" value="SEN41361.1"/>
    <property type="molecule type" value="Genomic_DNA"/>
</dbReference>
<feature type="binding site" evidence="9 11">
    <location>
        <position position="145"/>
    </location>
    <ligand>
        <name>FAD</name>
        <dbReference type="ChEBI" id="CHEBI:57692"/>
    </ligand>
</feature>
<dbReference type="Gene3D" id="3.30.1370.20">
    <property type="entry name" value="D-lactate dehydrogenase, cap domain, subdomain 2"/>
    <property type="match status" value="1"/>
</dbReference>
<dbReference type="Pfam" id="PF01565">
    <property type="entry name" value="FAD_binding_4"/>
    <property type="match status" value="1"/>
</dbReference>
<proteinExistence type="inferred from homology"/>
<comment type="catalytic activity">
    <reaction evidence="9 10">
        <text>(R)-lactate + a quinone = a quinol + pyruvate</text>
        <dbReference type="Rhea" id="RHEA:51468"/>
        <dbReference type="ChEBI" id="CHEBI:15361"/>
        <dbReference type="ChEBI" id="CHEBI:16004"/>
        <dbReference type="ChEBI" id="CHEBI:24646"/>
        <dbReference type="ChEBI" id="CHEBI:132124"/>
        <dbReference type="EC" id="1.1.5.12"/>
    </reaction>
</comment>
<evidence type="ECO:0000256" key="3">
    <source>
        <dbReference type="ARBA" id="ARBA00022519"/>
    </source>
</evidence>
<dbReference type="InterPro" id="IPR016167">
    <property type="entry name" value="FAD-bd_PCMH_sub1"/>
</dbReference>
<feature type="binding site" evidence="9 11">
    <location>
        <begin position="72"/>
        <end position="76"/>
    </location>
    <ligand>
        <name>FAD</name>
        <dbReference type="ChEBI" id="CHEBI:57692"/>
    </ligand>
</feature>
<evidence type="ECO:0000256" key="6">
    <source>
        <dbReference type="ARBA" id="ARBA00022827"/>
    </source>
</evidence>
<feature type="binding site" evidence="9 11">
    <location>
        <position position="257"/>
    </location>
    <ligand>
        <name>FAD</name>
        <dbReference type="ChEBI" id="CHEBI:57692"/>
    </ligand>
</feature>
<keyword evidence="8 9" id="KW-0472">Membrane</keyword>
<dbReference type="InterPro" id="IPR016164">
    <property type="entry name" value="FAD-linked_Oxase-like_C"/>
</dbReference>
<dbReference type="GO" id="GO:0004458">
    <property type="term" value="F:D-lactate dehydrogenase (cytochrome) activity"/>
    <property type="evidence" value="ECO:0007669"/>
    <property type="project" value="UniProtKB-UniRule"/>
</dbReference>
<dbReference type="Gene3D" id="3.30.465.10">
    <property type="match status" value="1"/>
</dbReference>
<feature type="binding site" evidence="9 11">
    <location>
        <position position="138"/>
    </location>
    <ligand>
        <name>FAD</name>
        <dbReference type="ChEBI" id="CHEBI:57692"/>
    </ligand>
</feature>
<name>A0A1H8GB34_9RHOB</name>
<dbReference type="GO" id="GO:0102029">
    <property type="term" value="F:D-lactate dehydrogenase (quinone) activity"/>
    <property type="evidence" value="ECO:0007669"/>
    <property type="project" value="UniProtKB-EC"/>
</dbReference>
<dbReference type="Gene3D" id="3.30.70.610">
    <property type="entry name" value="D-lactate dehydrogenase, cap domain, subdomain 1"/>
    <property type="match status" value="2"/>
</dbReference>
<dbReference type="SUPFAM" id="SSF55103">
    <property type="entry name" value="FAD-linked oxidases, C-terminal domain"/>
    <property type="match status" value="1"/>
</dbReference>
<comment type="function">
    <text evidence="9 10">Catalyzes the oxidation of D-lactate to pyruvate.</text>
</comment>
<dbReference type="Proteomes" id="UP000199372">
    <property type="component" value="Unassembled WGS sequence"/>
</dbReference>
<evidence type="ECO:0000256" key="10">
    <source>
        <dbReference type="PIRNR" id="PIRNR000101"/>
    </source>
</evidence>
<keyword evidence="2 9" id="KW-1003">Cell membrane</keyword>
<dbReference type="InterPro" id="IPR016172">
    <property type="entry name" value="D-lactate_DH_C-sub1"/>
</dbReference>
<dbReference type="AlphaFoldDB" id="A0A1H8GB34"/>
<dbReference type="PANTHER" id="PTHR43716">
    <property type="entry name" value="D-2-HYDROXYGLUTARATE DEHYDROGENASE, MITOCHONDRIAL"/>
    <property type="match status" value="1"/>
</dbReference>
<feature type="domain" description="FAD-binding PCMH-type" evidence="12">
    <location>
        <begin position="38"/>
        <end position="211"/>
    </location>
</feature>
<keyword evidence="14" id="KW-1185">Reference proteome</keyword>
<evidence type="ECO:0000256" key="7">
    <source>
        <dbReference type="ARBA" id="ARBA00023002"/>
    </source>
</evidence>
<dbReference type="GO" id="GO:0031234">
    <property type="term" value="C:extrinsic component of cytoplasmic side of plasma membrane"/>
    <property type="evidence" value="ECO:0007669"/>
    <property type="project" value="UniProtKB-UniRule"/>
</dbReference>
<evidence type="ECO:0000313" key="14">
    <source>
        <dbReference type="Proteomes" id="UP000199372"/>
    </source>
</evidence>
<comment type="similarity">
    <text evidence="9">Belongs to the quinone-dependent D-lactate dehydrogenase family.</text>
</comment>
<dbReference type="InterPro" id="IPR006094">
    <property type="entry name" value="Oxid_FAD_bind_N"/>
</dbReference>
<keyword evidence="5 9" id="KW-0874">Quinone</keyword>
<dbReference type="PIRSF" id="PIRSF000101">
    <property type="entry name" value="D-lactate_dh"/>
    <property type="match status" value="1"/>
</dbReference>
<organism evidence="13 14">
    <name type="scientific">Palleronia pelagia</name>
    <dbReference type="NCBI Taxonomy" id="387096"/>
    <lineage>
        <taxon>Bacteria</taxon>
        <taxon>Pseudomonadati</taxon>
        <taxon>Pseudomonadota</taxon>
        <taxon>Alphaproteobacteria</taxon>
        <taxon>Rhodobacterales</taxon>
        <taxon>Roseobacteraceae</taxon>
        <taxon>Palleronia</taxon>
    </lineage>
</organism>
<evidence type="ECO:0000259" key="12">
    <source>
        <dbReference type="PROSITE" id="PS51387"/>
    </source>
</evidence>
<dbReference type="NCBIfam" id="NF008387">
    <property type="entry name" value="PRK11183.1"/>
    <property type="match status" value="1"/>
</dbReference>
<evidence type="ECO:0000256" key="9">
    <source>
        <dbReference type="HAMAP-Rule" id="MF_02092"/>
    </source>
</evidence>
<keyword evidence="3 9" id="KW-0997">Cell inner membrane</keyword>
<comment type="subcellular location">
    <subcellularLocation>
        <location evidence="9">Cell inner membrane</location>
        <topology evidence="9">Peripheral membrane protein</topology>
        <orientation evidence="9">Cytoplasmic side</orientation>
    </subcellularLocation>
</comment>
<dbReference type="SUPFAM" id="SSF56176">
    <property type="entry name" value="FAD-binding/transporter-associated domain-like"/>
    <property type="match status" value="1"/>
</dbReference>
<evidence type="ECO:0000256" key="8">
    <source>
        <dbReference type="ARBA" id="ARBA00023136"/>
    </source>
</evidence>
<evidence type="ECO:0000256" key="4">
    <source>
        <dbReference type="ARBA" id="ARBA00022630"/>
    </source>
</evidence>
<keyword evidence="4 9" id="KW-0285">Flavoprotein</keyword>
<evidence type="ECO:0000256" key="5">
    <source>
        <dbReference type="ARBA" id="ARBA00022719"/>
    </source>
</evidence>
<dbReference type="InterPro" id="IPR016166">
    <property type="entry name" value="FAD-bd_PCMH"/>
</dbReference>
<evidence type="ECO:0000313" key="13">
    <source>
        <dbReference type="EMBL" id="SEN41361.1"/>
    </source>
</evidence>
<sequence>MSDASPALIDRLRQIVGRKHCLTDPAQTERYRKGWRSGEGDAIAVVRPGSLVEQWRVLRACVEADTIVIMQAANTGLTEGSTPKGGYDRDVVIVSTLRLDGIHLIRDGRQIVGLPGSTLYKLEKLLDPLGREPHSVIGSSCVGASIIGGICNNSGGALVRRGPAYTELSVHARLNADGRLELVNNLGIDLGNDPEEMLETLEHGDFCPEQIHDDAGRASDDDYAARVREVDAATPGRFNADPRGLHEASGSAGKLAVFAVRLDTFPTAEGAKTYYVGTNDTAQLTALRRALLSELEDLPISGEYVHRDCFEISRKYGKDTLLMIHWLGTSRMPTLFGIKESLDARFHKIGLLPGNLLDRVMQGLSRLFPEALPKRLLRFRDRFEHHLILKVAGPSAEATEEILTRTVGADGWFLCDPHEAAKATLNRFAAAGAAARYDVMLGTDSGGLLPLDIALRRNDDDWFEVLPPDLDDQIAAKIYYGHFLCHVLHQDYVLKAGADPEAVKARMLEILDRRGAEYPAEHNVGHLYAAKPALVDHYKCCDPTNSFNPGIGKTSRKKHWAA</sequence>
<dbReference type="InterPro" id="IPR016173">
    <property type="entry name" value="D-lactate_DH_C-sub2"/>
</dbReference>
<dbReference type="GO" id="GO:0006089">
    <property type="term" value="P:lactate metabolic process"/>
    <property type="evidence" value="ECO:0007669"/>
    <property type="project" value="UniProtKB-UniRule"/>
</dbReference>
<dbReference type="RefSeq" id="WP_091845281.1">
    <property type="nucleotide sequence ID" value="NZ_FOCM01000004.1"/>
</dbReference>
<dbReference type="EC" id="1.1.5.12" evidence="9"/>
<accession>A0A1H8GB34</accession>
<dbReference type="PANTHER" id="PTHR43716:SF1">
    <property type="entry name" value="D-2-HYDROXYGLUTARATE DEHYDROGENASE, MITOCHONDRIAL"/>
    <property type="match status" value="1"/>
</dbReference>
<evidence type="ECO:0000256" key="2">
    <source>
        <dbReference type="ARBA" id="ARBA00022475"/>
    </source>
</evidence>
<feature type="binding site" evidence="9 11">
    <location>
        <begin position="80"/>
        <end position="81"/>
    </location>
    <ligand>
        <name>FAD</name>
        <dbReference type="ChEBI" id="CHEBI:57692"/>
    </ligand>
</feature>
<dbReference type="InterPro" id="IPR051264">
    <property type="entry name" value="FAD-oxidored/transferase_4"/>
</dbReference>
<evidence type="ECO:0000256" key="11">
    <source>
        <dbReference type="PIRSR" id="PIRSR000101-1"/>
    </source>
</evidence>
<dbReference type="GO" id="GO:0022904">
    <property type="term" value="P:respiratory electron transport chain"/>
    <property type="evidence" value="ECO:0007669"/>
    <property type="project" value="InterPro"/>
</dbReference>
<comment type="cofactor">
    <cofactor evidence="1 9 10 11">
        <name>FAD</name>
        <dbReference type="ChEBI" id="CHEBI:57692"/>
    </cofactor>
</comment>
<dbReference type="Gene3D" id="3.30.43.10">
    <property type="entry name" value="Uridine Diphospho-n-acetylenolpyruvylglucosamine Reductase, domain 2"/>
    <property type="match status" value="1"/>
</dbReference>
<dbReference type="InterPro" id="IPR016169">
    <property type="entry name" value="FAD-bd_PCMH_sub2"/>
</dbReference>
<dbReference type="HAMAP" id="MF_02092">
    <property type="entry name" value="DLDH_Dld"/>
    <property type="match status" value="1"/>
</dbReference>